<dbReference type="EMBL" id="JAVRFL010000013">
    <property type="protein sequence ID" value="MDT0530038.1"/>
    <property type="molecule type" value="Genomic_DNA"/>
</dbReference>
<evidence type="ECO:0000259" key="1">
    <source>
        <dbReference type="Pfam" id="PF03033"/>
    </source>
</evidence>
<dbReference type="RefSeq" id="WP_311412081.1">
    <property type="nucleotide sequence ID" value="NZ_JAVRFL010000013.1"/>
</dbReference>
<proteinExistence type="predicted"/>
<dbReference type="Pfam" id="PF03033">
    <property type="entry name" value="Glyco_transf_28"/>
    <property type="match status" value="1"/>
</dbReference>
<dbReference type="SUPFAM" id="SSF53756">
    <property type="entry name" value="UDP-Glycosyltransferase/glycogen phosphorylase"/>
    <property type="match status" value="1"/>
</dbReference>
<reference evidence="3" key="1">
    <citation type="submission" date="2023-09" db="EMBL/GenBank/DDBJ databases">
        <title>30 novel species of actinomycetes from the DSMZ collection.</title>
        <authorList>
            <person name="Nouioui I."/>
        </authorList>
    </citation>
    <scope>NUCLEOTIDE SEQUENCE</scope>
    <source>
        <strain evidence="3">DSM 115977</strain>
    </source>
</reference>
<dbReference type="PANTHER" id="PTHR48050:SF13">
    <property type="entry name" value="STEROL 3-BETA-GLUCOSYLTRANSFERASE UGT80A2"/>
    <property type="match status" value="1"/>
</dbReference>
<sequence length="408" mass="42894">MRVLLSTLGSRGDVQPLVALASRLKALGLQVRLCAPPDFARWVATFKIPFVPVGPSWRRSAAPRPQAAVPRPSPAQVRQLAESSVGIQFEVLSAAARDCDAVVASTGLQIAARTVAEKRGIPYVFTAFCPAALPSPHHPPLPLPALGEVPAPASADNRELWAANQRHVNDTFGAPLNALRATIGLVPVDDVSAHIHTDQPWLAVDRTLAPWPDAADRTVYQPGAWLLPDERALPPELTTFLDASDEPCVYVGFGSVAAPPGLLETAVKAVRAVGCRLVVSRGWAPLSLAVRAPDCLVVGEVNQQELFKRVAAVVHHGGSGTTTTAARAGAPQVVIPQVYDQHYFARRVSALGIGGAHSGAVPTVESLTAALSAALRPEVADRARAFAAAISTDGAQLAAERLTTTLRS</sequence>
<evidence type="ECO:0000313" key="4">
    <source>
        <dbReference type="Proteomes" id="UP001180973"/>
    </source>
</evidence>
<dbReference type="Pfam" id="PF06722">
    <property type="entry name" value="EryCIII-like_C"/>
    <property type="match status" value="1"/>
</dbReference>
<dbReference type="InterPro" id="IPR004276">
    <property type="entry name" value="GlycoTrans_28_N"/>
</dbReference>
<comment type="caution">
    <text evidence="3">The sequence shown here is derived from an EMBL/GenBank/DDBJ whole genome shotgun (WGS) entry which is preliminary data.</text>
</comment>
<dbReference type="InterPro" id="IPR002213">
    <property type="entry name" value="UDP_glucos_trans"/>
</dbReference>
<accession>A0ABU2WVT0</accession>
<evidence type="ECO:0000259" key="2">
    <source>
        <dbReference type="Pfam" id="PF06722"/>
    </source>
</evidence>
<dbReference type="PANTHER" id="PTHR48050">
    <property type="entry name" value="STEROL 3-BETA-GLUCOSYLTRANSFERASE"/>
    <property type="match status" value="1"/>
</dbReference>
<dbReference type="InterPro" id="IPR010610">
    <property type="entry name" value="EryCIII-like_C"/>
</dbReference>
<dbReference type="InterPro" id="IPR050426">
    <property type="entry name" value="Glycosyltransferase_28"/>
</dbReference>
<dbReference type="CDD" id="cd03784">
    <property type="entry name" value="GT1_Gtf-like"/>
    <property type="match status" value="1"/>
</dbReference>
<organism evidence="3 4">
    <name type="scientific">Micromonospora reichwaldensis</name>
    <dbReference type="NCBI Taxonomy" id="3075516"/>
    <lineage>
        <taxon>Bacteria</taxon>
        <taxon>Bacillati</taxon>
        <taxon>Actinomycetota</taxon>
        <taxon>Actinomycetes</taxon>
        <taxon>Micromonosporales</taxon>
        <taxon>Micromonosporaceae</taxon>
        <taxon>Micromonospora</taxon>
    </lineage>
</organism>
<keyword evidence="4" id="KW-1185">Reference proteome</keyword>
<feature type="domain" description="Glycosyltransferase family 28 N-terminal" evidence="1">
    <location>
        <begin position="3"/>
        <end position="130"/>
    </location>
</feature>
<name>A0ABU2WVT0_9ACTN</name>
<evidence type="ECO:0000313" key="3">
    <source>
        <dbReference type="EMBL" id="MDT0530038.1"/>
    </source>
</evidence>
<gene>
    <name evidence="3" type="ORF">RM555_13680</name>
</gene>
<dbReference type="Gene3D" id="3.40.50.2000">
    <property type="entry name" value="Glycogen Phosphorylase B"/>
    <property type="match status" value="2"/>
</dbReference>
<feature type="domain" description="Erythromycin biosynthesis protein CIII-like C-terminal" evidence="2">
    <location>
        <begin position="293"/>
        <end position="374"/>
    </location>
</feature>
<dbReference type="Proteomes" id="UP001180973">
    <property type="component" value="Unassembled WGS sequence"/>
</dbReference>
<protein>
    <submittedName>
        <fullName evidence="3">Glycosyltransferase</fullName>
    </submittedName>
</protein>